<protein>
    <submittedName>
        <fullName evidence="1">Uncharacterized protein</fullName>
    </submittedName>
</protein>
<organism evidence="2">
    <name type="scientific">Selaginella moellendorffii</name>
    <name type="common">Spikemoss</name>
    <dbReference type="NCBI Taxonomy" id="88036"/>
    <lineage>
        <taxon>Eukaryota</taxon>
        <taxon>Viridiplantae</taxon>
        <taxon>Streptophyta</taxon>
        <taxon>Embryophyta</taxon>
        <taxon>Tracheophyta</taxon>
        <taxon>Lycopodiopsida</taxon>
        <taxon>Selaginellales</taxon>
        <taxon>Selaginellaceae</taxon>
        <taxon>Selaginella</taxon>
    </lineage>
</organism>
<dbReference type="Gramene" id="EFJ34126">
    <property type="protein sequence ID" value="EFJ34126"/>
    <property type="gene ID" value="SELMODRAFT_406567"/>
</dbReference>
<accession>D8R2T6</accession>
<dbReference type="InParanoid" id="D8R2T6"/>
<proteinExistence type="predicted"/>
<evidence type="ECO:0000313" key="2">
    <source>
        <dbReference type="Proteomes" id="UP000001514"/>
    </source>
</evidence>
<evidence type="ECO:0000313" key="1">
    <source>
        <dbReference type="EMBL" id="EFJ34126.1"/>
    </source>
</evidence>
<keyword evidence="2" id="KW-1185">Reference proteome</keyword>
<dbReference type="KEGG" id="smo:SELMODRAFT_406567"/>
<dbReference type="Proteomes" id="UP000001514">
    <property type="component" value="Unassembled WGS sequence"/>
</dbReference>
<dbReference type="HOGENOM" id="CLU_1819185_0_0_1"/>
<sequence length="142" mass="16809">MENLGVKSERRYRILRKGIKELSKVECEYDKLMRFAKEKRLVGQYVNTMYNAVAQDPDMAHLLGLLYIHQHWDLFQDFISDEVFQTARQILQDPCSPQLARRFLDSAMHCCLITLLSAKRWIFQVKSLVNELNPFTRPSRMI</sequence>
<name>D8R2T6_SELML</name>
<gene>
    <name evidence="1" type="ORF">SELMODRAFT_406567</name>
</gene>
<dbReference type="AlphaFoldDB" id="D8R2T6"/>
<reference evidence="1 2" key="1">
    <citation type="journal article" date="2011" name="Science">
        <title>The Selaginella genome identifies genetic changes associated with the evolution of vascular plants.</title>
        <authorList>
            <person name="Banks J.A."/>
            <person name="Nishiyama T."/>
            <person name="Hasebe M."/>
            <person name="Bowman J.L."/>
            <person name="Gribskov M."/>
            <person name="dePamphilis C."/>
            <person name="Albert V.A."/>
            <person name="Aono N."/>
            <person name="Aoyama T."/>
            <person name="Ambrose B.A."/>
            <person name="Ashton N.W."/>
            <person name="Axtell M.J."/>
            <person name="Barker E."/>
            <person name="Barker M.S."/>
            <person name="Bennetzen J.L."/>
            <person name="Bonawitz N.D."/>
            <person name="Chapple C."/>
            <person name="Cheng C."/>
            <person name="Correa L.G."/>
            <person name="Dacre M."/>
            <person name="DeBarry J."/>
            <person name="Dreyer I."/>
            <person name="Elias M."/>
            <person name="Engstrom E.M."/>
            <person name="Estelle M."/>
            <person name="Feng L."/>
            <person name="Finet C."/>
            <person name="Floyd S.K."/>
            <person name="Frommer W.B."/>
            <person name="Fujita T."/>
            <person name="Gramzow L."/>
            <person name="Gutensohn M."/>
            <person name="Harholt J."/>
            <person name="Hattori M."/>
            <person name="Heyl A."/>
            <person name="Hirai T."/>
            <person name="Hiwatashi Y."/>
            <person name="Ishikawa M."/>
            <person name="Iwata M."/>
            <person name="Karol K.G."/>
            <person name="Koehler B."/>
            <person name="Kolukisaoglu U."/>
            <person name="Kubo M."/>
            <person name="Kurata T."/>
            <person name="Lalonde S."/>
            <person name="Li K."/>
            <person name="Li Y."/>
            <person name="Litt A."/>
            <person name="Lyons E."/>
            <person name="Manning G."/>
            <person name="Maruyama T."/>
            <person name="Michael T.P."/>
            <person name="Mikami K."/>
            <person name="Miyazaki S."/>
            <person name="Morinaga S."/>
            <person name="Murata T."/>
            <person name="Mueller-Roeber B."/>
            <person name="Nelson D.R."/>
            <person name="Obara M."/>
            <person name="Oguri Y."/>
            <person name="Olmstead R.G."/>
            <person name="Onodera N."/>
            <person name="Petersen B.L."/>
            <person name="Pils B."/>
            <person name="Prigge M."/>
            <person name="Rensing S.A."/>
            <person name="Riano-Pachon D.M."/>
            <person name="Roberts A.W."/>
            <person name="Sato Y."/>
            <person name="Scheller H.V."/>
            <person name="Schulz B."/>
            <person name="Schulz C."/>
            <person name="Shakirov E.V."/>
            <person name="Shibagaki N."/>
            <person name="Shinohara N."/>
            <person name="Shippen D.E."/>
            <person name="Soerensen I."/>
            <person name="Sotooka R."/>
            <person name="Sugimoto N."/>
            <person name="Sugita M."/>
            <person name="Sumikawa N."/>
            <person name="Tanurdzic M."/>
            <person name="Theissen G."/>
            <person name="Ulvskov P."/>
            <person name="Wakazuki S."/>
            <person name="Weng J.K."/>
            <person name="Willats W.W."/>
            <person name="Wipf D."/>
            <person name="Wolf P.G."/>
            <person name="Yang L."/>
            <person name="Zimmer A.D."/>
            <person name="Zhu Q."/>
            <person name="Mitros T."/>
            <person name="Hellsten U."/>
            <person name="Loque D."/>
            <person name="Otillar R."/>
            <person name="Salamov A."/>
            <person name="Schmutz J."/>
            <person name="Shapiro H."/>
            <person name="Lindquist E."/>
            <person name="Lucas S."/>
            <person name="Rokhsar D."/>
            <person name="Grigoriev I.V."/>
        </authorList>
    </citation>
    <scope>NUCLEOTIDE SEQUENCE [LARGE SCALE GENOMIC DNA]</scope>
</reference>
<dbReference type="EMBL" id="GL377570">
    <property type="protein sequence ID" value="EFJ34126.1"/>
    <property type="molecule type" value="Genomic_DNA"/>
</dbReference>